<evidence type="ECO:0000313" key="3">
    <source>
        <dbReference type="Proteomes" id="UP000799753"/>
    </source>
</evidence>
<keyword evidence="3" id="KW-1185">Reference proteome</keyword>
<sequence length="659" mass="75267">MDLPADTTSGADPEIRLSSSRESCDLDTFCNGCLRVVCAEERISVMIHATLVDWIRCGEKCMLCRYMLSLFGKDFMEEIMAAQEEYSGVNVSTSDHEYGENRRLQQVTLRVEIERNVTKRFDCLDKHFLVRANGARGINRAIWSHAGPIDFAARNSTFSQWLEECRTEHPKCHSMLDISRPVAARIIEIRLGKDETRIRLVPTEGLDLHVTPYFVLSHCWGSVKIEAILVRDRLTSYFKDIPFASLPKTFREAIEITTALGCRYLWIDSICIIQGDSDDWAKESAKMASIFRGATLTISASEARDSTVGCGITKLIPPATQFTIPGNGFFSARKIRPGENDGSKRHEFTESPIHTRAWILQEKVLSKRILHATQSQFVWQCATHIETEDGWTRDLNTSRGNWAVLGSQAREYVLRPDHSSFDIRNLWWTWAAEYNKRDLTKIEDHYGAFAGVTEFYQNLTDDTPVHGLWKRDLIFHLAWEAYCVEDKWKPLVEPRTVSWTWLTFPHGYVKTFSPTYFYGIARIGKGSLNLKYQGTILDIDVKWTEEPLVSVPAHIHGLFDRIVLPKDRYGNVVPLDPGFSSSEEPDRIYDTLALFAREEEGTLTIHRPQLVVVCLVLEPTGVNEFQYRRIGRFERWIKLLIGTTAEDALPGIGRTITLV</sequence>
<dbReference type="PANTHER" id="PTHR33112:SF10">
    <property type="entry name" value="TOL"/>
    <property type="match status" value="1"/>
</dbReference>
<dbReference type="AlphaFoldDB" id="A0A6A6RPR7"/>
<dbReference type="PANTHER" id="PTHR33112">
    <property type="entry name" value="DOMAIN PROTEIN, PUTATIVE-RELATED"/>
    <property type="match status" value="1"/>
</dbReference>
<dbReference type="EMBL" id="MU006793">
    <property type="protein sequence ID" value="KAF2637346.1"/>
    <property type="molecule type" value="Genomic_DNA"/>
</dbReference>
<proteinExistence type="predicted"/>
<reference evidence="2" key="1">
    <citation type="journal article" date="2020" name="Stud. Mycol.">
        <title>101 Dothideomycetes genomes: a test case for predicting lifestyles and emergence of pathogens.</title>
        <authorList>
            <person name="Haridas S."/>
            <person name="Albert R."/>
            <person name="Binder M."/>
            <person name="Bloem J."/>
            <person name="Labutti K."/>
            <person name="Salamov A."/>
            <person name="Andreopoulos B."/>
            <person name="Baker S."/>
            <person name="Barry K."/>
            <person name="Bills G."/>
            <person name="Bluhm B."/>
            <person name="Cannon C."/>
            <person name="Castanera R."/>
            <person name="Culley D."/>
            <person name="Daum C."/>
            <person name="Ezra D."/>
            <person name="Gonzalez J."/>
            <person name="Henrissat B."/>
            <person name="Kuo A."/>
            <person name="Liang C."/>
            <person name="Lipzen A."/>
            <person name="Lutzoni F."/>
            <person name="Magnuson J."/>
            <person name="Mondo S."/>
            <person name="Nolan M."/>
            <person name="Ohm R."/>
            <person name="Pangilinan J."/>
            <person name="Park H.-J."/>
            <person name="Ramirez L."/>
            <person name="Alfaro M."/>
            <person name="Sun H."/>
            <person name="Tritt A."/>
            <person name="Yoshinaga Y."/>
            <person name="Zwiers L.-H."/>
            <person name="Turgeon B."/>
            <person name="Goodwin S."/>
            <person name="Spatafora J."/>
            <person name="Crous P."/>
            <person name="Grigoriev I."/>
        </authorList>
    </citation>
    <scope>NUCLEOTIDE SEQUENCE</scope>
    <source>
        <strain evidence="2">CBS 473.64</strain>
    </source>
</reference>
<evidence type="ECO:0000313" key="2">
    <source>
        <dbReference type="EMBL" id="KAF2637346.1"/>
    </source>
</evidence>
<dbReference type="Pfam" id="PF06985">
    <property type="entry name" value="HET"/>
    <property type="match status" value="1"/>
</dbReference>
<dbReference type="InterPro" id="IPR010730">
    <property type="entry name" value="HET"/>
</dbReference>
<organism evidence="2 3">
    <name type="scientific">Massarina eburnea CBS 473.64</name>
    <dbReference type="NCBI Taxonomy" id="1395130"/>
    <lineage>
        <taxon>Eukaryota</taxon>
        <taxon>Fungi</taxon>
        <taxon>Dikarya</taxon>
        <taxon>Ascomycota</taxon>
        <taxon>Pezizomycotina</taxon>
        <taxon>Dothideomycetes</taxon>
        <taxon>Pleosporomycetidae</taxon>
        <taxon>Pleosporales</taxon>
        <taxon>Massarineae</taxon>
        <taxon>Massarinaceae</taxon>
        <taxon>Massarina</taxon>
    </lineage>
</organism>
<protein>
    <submittedName>
        <fullName evidence="2">HET-domain-containing protein</fullName>
    </submittedName>
</protein>
<name>A0A6A6RPR7_9PLEO</name>
<dbReference type="Proteomes" id="UP000799753">
    <property type="component" value="Unassembled WGS sequence"/>
</dbReference>
<accession>A0A6A6RPR7</accession>
<dbReference type="OrthoDB" id="3486565at2759"/>
<gene>
    <name evidence="2" type="ORF">P280DRAFT_457675</name>
</gene>
<feature type="domain" description="Heterokaryon incompatibility" evidence="1">
    <location>
        <begin position="213"/>
        <end position="362"/>
    </location>
</feature>
<evidence type="ECO:0000259" key="1">
    <source>
        <dbReference type="Pfam" id="PF06985"/>
    </source>
</evidence>